<dbReference type="GO" id="GO:0030145">
    <property type="term" value="F:manganese ion binding"/>
    <property type="evidence" value="ECO:0007669"/>
    <property type="project" value="UniProtKB-UniRule"/>
</dbReference>
<reference evidence="18" key="1">
    <citation type="submission" date="2012-03" db="EMBL/GenBank/DDBJ databases">
        <title>Functional metagenomics reveals considerable lignocellulase gene clusters in the gut microbiome of a wood-feeding higher termite.</title>
        <authorList>
            <person name="Liu N."/>
        </authorList>
    </citation>
    <scope>NUCLEOTIDE SEQUENCE</scope>
</reference>
<proteinExistence type="inferred from homology"/>
<comment type="catalytic activity">
    <reaction evidence="1 14 15 16">
        <text>Endonucleolytic cleavage to 5'-phosphomonoester.</text>
        <dbReference type="EC" id="3.1.26.4"/>
    </reaction>
</comment>
<evidence type="ECO:0000256" key="1">
    <source>
        <dbReference type="ARBA" id="ARBA00000077"/>
    </source>
</evidence>
<dbReference type="NCBIfam" id="NF000595">
    <property type="entry name" value="PRK00015.1-3"/>
    <property type="match status" value="1"/>
</dbReference>
<dbReference type="InterPro" id="IPR001352">
    <property type="entry name" value="RNase_HII/HIII"/>
</dbReference>
<dbReference type="GO" id="GO:0004523">
    <property type="term" value="F:RNA-DNA hybrid ribonuclease activity"/>
    <property type="evidence" value="ECO:0007669"/>
    <property type="project" value="UniProtKB-UniRule"/>
</dbReference>
<name>A0A806K1X8_9BACT</name>
<feature type="domain" description="RNase H type-2" evidence="17">
    <location>
        <begin position="2"/>
        <end position="193"/>
    </location>
</feature>
<dbReference type="EMBL" id="JQ844264">
    <property type="protein sequence ID" value="AGS53966.1"/>
    <property type="molecule type" value="Genomic_DNA"/>
</dbReference>
<feature type="binding site" evidence="14 15">
    <location>
        <position position="111"/>
    </location>
    <ligand>
        <name>a divalent metal cation</name>
        <dbReference type="ChEBI" id="CHEBI:60240"/>
    </ligand>
</feature>
<evidence type="ECO:0000256" key="4">
    <source>
        <dbReference type="ARBA" id="ARBA00004496"/>
    </source>
</evidence>
<evidence type="ECO:0000256" key="13">
    <source>
        <dbReference type="ARBA" id="ARBA00023211"/>
    </source>
</evidence>
<dbReference type="CDD" id="cd07182">
    <property type="entry name" value="RNase_HII_bacteria_HII_like"/>
    <property type="match status" value="1"/>
</dbReference>
<comment type="similarity">
    <text evidence="5 14 16">Belongs to the RNase HII family.</text>
</comment>
<gene>
    <name evidence="14" type="primary">rnhB</name>
</gene>
<dbReference type="Gene3D" id="3.30.420.10">
    <property type="entry name" value="Ribonuclease H-like superfamily/Ribonuclease H"/>
    <property type="match status" value="1"/>
</dbReference>
<keyword evidence="8 14" id="KW-0963">Cytoplasm</keyword>
<dbReference type="EC" id="3.1.26.4" evidence="6 14"/>
<evidence type="ECO:0000256" key="5">
    <source>
        <dbReference type="ARBA" id="ARBA00007383"/>
    </source>
</evidence>
<comment type="function">
    <text evidence="3 14 16">Endonuclease that specifically degrades the RNA of RNA-DNA hybrids.</text>
</comment>
<sequence>MGIICGIDEAGRGPLAGPVTAAAVILGDNFHGEKLNDSKKLSAAAREELRAQICDGALAWGIGWASHEEIDKINILQASLLAMRRAFDEMIKYAGEKKSLPQGALINAIVDGNKVPNLPVPCEAVVKADAKVREVMAASILAKTARDKHMDEMALLYPQYGYAKHKGYPTKAHREAVLKYGPSPIQRLSFMVR</sequence>
<keyword evidence="11 14" id="KW-0255">Endonuclease</keyword>
<dbReference type="PANTHER" id="PTHR10954:SF18">
    <property type="entry name" value="RIBONUCLEASE HII"/>
    <property type="match status" value="1"/>
</dbReference>
<evidence type="ECO:0000256" key="6">
    <source>
        <dbReference type="ARBA" id="ARBA00012180"/>
    </source>
</evidence>
<keyword evidence="12 14" id="KW-0378">Hydrolase</keyword>
<evidence type="ECO:0000256" key="9">
    <source>
        <dbReference type="ARBA" id="ARBA00022722"/>
    </source>
</evidence>
<feature type="binding site" evidence="14 15">
    <location>
        <position position="9"/>
    </location>
    <ligand>
        <name>a divalent metal cation</name>
        <dbReference type="ChEBI" id="CHEBI:60240"/>
    </ligand>
</feature>
<evidence type="ECO:0000256" key="12">
    <source>
        <dbReference type="ARBA" id="ARBA00022801"/>
    </source>
</evidence>
<keyword evidence="9 14" id="KW-0540">Nuclease</keyword>
<comment type="cofactor">
    <cofactor evidence="14 15">
        <name>Mn(2+)</name>
        <dbReference type="ChEBI" id="CHEBI:29035"/>
    </cofactor>
    <cofactor evidence="14 15">
        <name>Mg(2+)</name>
        <dbReference type="ChEBI" id="CHEBI:18420"/>
    </cofactor>
    <text evidence="14 15">Manganese or magnesium. Binds 1 divalent metal ion per monomer in the absence of substrate. May bind a second metal ion after substrate binding.</text>
</comment>
<evidence type="ECO:0000256" key="7">
    <source>
        <dbReference type="ARBA" id="ARBA00019179"/>
    </source>
</evidence>
<keyword evidence="10 14" id="KW-0479">Metal-binding</keyword>
<keyword evidence="13 14" id="KW-0464">Manganese</keyword>
<evidence type="ECO:0000256" key="11">
    <source>
        <dbReference type="ARBA" id="ARBA00022759"/>
    </source>
</evidence>
<dbReference type="SUPFAM" id="SSF53098">
    <property type="entry name" value="Ribonuclease H-like"/>
    <property type="match status" value="1"/>
</dbReference>
<evidence type="ECO:0000256" key="2">
    <source>
        <dbReference type="ARBA" id="ARBA00001946"/>
    </source>
</evidence>
<accession>A0A806K1X8</accession>
<organism evidence="18">
    <name type="scientific">uncultured bacterium contig00191</name>
    <dbReference type="NCBI Taxonomy" id="1181605"/>
    <lineage>
        <taxon>Bacteria</taxon>
        <taxon>environmental samples</taxon>
    </lineage>
</organism>
<comment type="subcellular location">
    <subcellularLocation>
        <location evidence="4 14">Cytoplasm</location>
    </subcellularLocation>
</comment>
<dbReference type="HAMAP" id="MF_00052_B">
    <property type="entry name" value="RNase_HII_B"/>
    <property type="match status" value="1"/>
</dbReference>
<dbReference type="InterPro" id="IPR022898">
    <property type="entry name" value="RNase_HII"/>
</dbReference>
<feature type="binding site" evidence="14 15">
    <location>
        <position position="8"/>
    </location>
    <ligand>
        <name>a divalent metal cation</name>
        <dbReference type="ChEBI" id="CHEBI:60240"/>
    </ligand>
</feature>
<dbReference type="Pfam" id="PF01351">
    <property type="entry name" value="RNase_HII"/>
    <property type="match status" value="1"/>
</dbReference>
<dbReference type="GO" id="GO:0032299">
    <property type="term" value="C:ribonuclease H2 complex"/>
    <property type="evidence" value="ECO:0007669"/>
    <property type="project" value="TreeGrafter"/>
</dbReference>
<dbReference type="GO" id="GO:0006298">
    <property type="term" value="P:mismatch repair"/>
    <property type="evidence" value="ECO:0007669"/>
    <property type="project" value="TreeGrafter"/>
</dbReference>
<dbReference type="AlphaFoldDB" id="A0A806K1X8"/>
<dbReference type="InterPro" id="IPR012337">
    <property type="entry name" value="RNaseH-like_sf"/>
</dbReference>
<evidence type="ECO:0000256" key="16">
    <source>
        <dbReference type="RuleBase" id="RU003515"/>
    </source>
</evidence>
<evidence type="ECO:0000256" key="14">
    <source>
        <dbReference type="HAMAP-Rule" id="MF_00052"/>
    </source>
</evidence>
<dbReference type="InterPro" id="IPR024567">
    <property type="entry name" value="RNase_HII/HIII_dom"/>
</dbReference>
<protein>
    <recommendedName>
        <fullName evidence="7 14">Ribonuclease HII</fullName>
        <shortName evidence="14">RNase HII</shortName>
        <ecNumber evidence="6 14">3.1.26.4</ecNumber>
    </recommendedName>
</protein>
<evidence type="ECO:0000256" key="8">
    <source>
        <dbReference type="ARBA" id="ARBA00022490"/>
    </source>
</evidence>
<dbReference type="PANTHER" id="PTHR10954">
    <property type="entry name" value="RIBONUCLEASE H2 SUBUNIT A"/>
    <property type="match status" value="1"/>
</dbReference>
<dbReference type="GO" id="GO:0005737">
    <property type="term" value="C:cytoplasm"/>
    <property type="evidence" value="ECO:0007669"/>
    <property type="project" value="UniProtKB-SubCell"/>
</dbReference>
<dbReference type="InterPro" id="IPR036397">
    <property type="entry name" value="RNaseH_sf"/>
</dbReference>
<evidence type="ECO:0000313" key="18">
    <source>
        <dbReference type="EMBL" id="AGS53966.1"/>
    </source>
</evidence>
<evidence type="ECO:0000256" key="3">
    <source>
        <dbReference type="ARBA" id="ARBA00004065"/>
    </source>
</evidence>
<evidence type="ECO:0000259" key="17">
    <source>
        <dbReference type="PROSITE" id="PS51975"/>
    </source>
</evidence>
<dbReference type="PROSITE" id="PS51975">
    <property type="entry name" value="RNASE_H_2"/>
    <property type="match status" value="1"/>
</dbReference>
<evidence type="ECO:0000256" key="10">
    <source>
        <dbReference type="ARBA" id="ARBA00022723"/>
    </source>
</evidence>
<dbReference type="GO" id="GO:0043137">
    <property type="term" value="P:DNA replication, removal of RNA primer"/>
    <property type="evidence" value="ECO:0007669"/>
    <property type="project" value="TreeGrafter"/>
</dbReference>
<dbReference type="GO" id="GO:0003723">
    <property type="term" value="F:RNA binding"/>
    <property type="evidence" value="ECO:0007669"/>
    <property type="project" value="UniProtKB-UniRule"/>
</dbReference>
<evidence type="ECO:0000256" key="15">
    <source>
        <dbReference type="PROSITE-ProRule" id="PRU01319"/>
    </source>
</evidence>
<comment type="cofactor">
    <cofactor evidence="2">
        <name>Mg(2+)</name>
        <dbReference type="ChEBI" id="CHEBI:18420"/>
    </cofactor>
</comment>